<dbReference type="PANTHER" id="PTHR33286">
    <property type="entry name" value="BIFUNCTIONAL INHIBITOR/LIPID-TRANSFER PROTEIN/SEED STORAGE 2S ALBUMIN SUPERFAMILY PROTEIN"/>
    <property type="match status" value="1"/>
</dbReference>
<feature type="domain" description="Bifunctional inhibitor/plant lipid transfer protein/seed storage helical" evidence="2">
    <location>
        <begin position="31"/>
        <end position="109"/>
    </location>
</feature>
<dbReference type="Proteomes" id="UP000030687">
    <property type="component" value="Unassembled WGS sequence"/>
</dbReference>
<dbReference type="InterPro" id="IPR016140">
    <property type="entry name" value="Bifunc_inhib/LTP/seed_store"/>
</dbReference>
<keyword evidence="1" id="KW-0732">Signal</keyword>
<protein>
    <recommendedName>
        <fullName evidence="2">Bifunctional inhibitor/plant lipid transfer protein/seed storage helical domain-containing protein</fullName>
    </recommendedName>
</protein>
<dbReference type="STRING" id="85681.V4TGG2"/>
<dbReference type="Gramene" id="ESR59463">
    <property type="protein sequence ID" value="ESR59463"/>
    <property type="gene ID" value="CICLE_v10017598mg"/>
</dbReference>
<dbReference type="InterPro" id="IPR036312">
    <property type="entry name" value="Bifun_inhib/LTP/seed_sf"/>
</dbReference>
<dbReference type="AlphaFoldDB" id="V4TGG2"/>
<dbReference type="KEGG" id="cic:CICLE_v10017598mg"/>
<accession>V4TGG2</accession>
<dbReference type="Gene3D" id="1.10.110.10">
    <property type="entry name" value="Plant lipid-transfer and hydrophobic proteins"/>
    <property type="match status" value="1"/>
</dbReference>
<evidence type="ECO:0000259" key="2">
    <source>
        <dbReference type="SMART" id="SM00499"/>
    </source>
</evidence>
<evidence type="ECO:0000256" key="1">
    <source>
        <dbReference type="SAM" id="SignalP"/>
    </source>
</evidence>
<proteinExistence type="predicted"/>
<feature type="chain" id="PRO_5004728255" description="Bifunctional inhibitor/plant lipid transfer protein/seed storage helical domain-containing protein" evidence="1">
    <location>
        <begin position="29"/>
        <end position="119"/>
    </location>
</feature>
<dbReference type="EMBL" id="KI536312">
    <property type="protein sequence ID" value="ESR59463.1"/>
    <property type="molecule type" value="Genomic_DNA"/>
</dbReference>
<dbReference type="SUPFAM" id="SSF47699">
    <property type="entry name" value="Bifunctional inhibitor/lipid-transfer protein/seed storage 2S albumin"/>
    <property type="match status" value="1"/>
</dbReference>
<name>V4TGG2_CITCL</name>
<dbReference type="SMART" id="SM00499">
    <property type="entry name" value="AAI"/>
    <property type="match status" value="1"/>
</dbReference>
<evidence type="ECO:0000313" key="3">
    <source>
        <dbReference type="EMBL" id="ESR59463.1"/>
    </source>
</evidence>
<dbReference type="InParanoid" id="V4TGG2"/>
<evidence type="ECO:0000313" key="4">
    <source>
        <dbReference type="Proteomes" id="UP000030687"/>
    </source>
</evidence>
<dbReference type="Pfam" id="PF14368">
    <property type="entry name" value="LTP_2"/>
    <property type="match status" value="1"/>
</dbReference>
<dbReference type="OrthoDB" id="653734at2759"/>
<keyword evidence="4" id="KW-1185">Reference proteome</keyword>
<organism evidence="3 4">
    <name type="scientific">Citrus clementina</name>
    <name type="common">Clementine</name>
    <name type="synonym">Citrus deliciosa x Citrus sinensis</name>
    <dbReference type="NCBI Taxonomy" id="85681"/>
    <lineage>
        <taxon>Eukaryota</taxon>
        <taxon>Viridiplantae</taxon>
        <taxon>Streptophyta</taxon>
        <taxon>Embryophyta</taxon>
        <taxon>Tracheophyta</taxon>
        <taxon>Spermatophyta</taxon>
        <taxon>Magnoliopsida</taxon>
        <taxon>eudicotyledons</taxon>
        <taxon>Gunneridae</taxon>
        <taxon>Pentapetalae</taxon>
        <taxon>rosids</taxon>
        <taxon>malvids</taxon>
        <taxon>Sapindales</taxon>
        <taxon>Rutaceae</taxon>
        <taxon>Aurantioideae</taxon>
        <taxon>Citrus</taxon>
    </lineage>
</organism>
<dbReference type="OMA" id="FADECEK"/>
<reference evidence="3 4" key="1">
    <citation type="submission" date="2013-10" db="EMBL/GenBank/DDBJ databases">
        <authorList>
            <consortium name="International Citrus Genome Consortium"/>
            <person name="Jenkins J."/>
            <person name="Schmutz J."/>
            <person name="Prochnik S."/>
            <person name="Rokhsar D."/>
            <person name="Gmitter F."/>
            <person name="Ollitrault P."/>
            <person name="Machado M."/>
            <person name="Talon M."/>
            <person name="Wincker P."/>
            <person name="Jaillon O."/>
            <person name="Morgante M."/>
        </authorList>
    </citation>
    <scope>NUCLEOTIDE SEQUENCE</scope>
    <source>
        <strain evidence="4">cv. Clemenules</strain>
    </source>
</reference>
<dbReference type="PANTHER" id="PTHR33286:SF1">
    <property type="entry name" value="OS01G0800600 PROTEIN"/>
    <property type="match status" value="1"/>
</dbReference>
<feature type="signal peptide" evidence="1">
    <location>
        <begin position="1"/>
        <end position="28"/>
    </location>
</feature>
<gene>
    <name evidence="3" type="ORF">CICLE_v10017598mg</name>
</gene>
<sequence length="119" mass="12689">MSPRVYILPLAILVIAGFMVSKNQIVSAKSCGVNVSNLVSECLRYAGKIGPQEPPSQGCCAELKTIDVPCVCKFLTDDVVETISDFISTKKAVFVARSCGIYLSPGTQCGSFTIPPARK</sequence>